<organism evidence="8 10">
    <name type="scientific">Aeromonas media</name>
    <dbReference type="NCBI Taxonomy" id="651"/>
    <lineage>
        <taxon>Bacteria</taxon>
        <taxon>Pseudomonadati</taxon>
        <taxon>Pseudomonadota</taxon>
        <taxon>Gammaproteobacteria</taxon>
        <taxon>Aeromonadales</taxon>
        <taxon>Aeromonadaceae</taxon>
        <taxon>Aeromonas</taxon>
    </lineage>
</organism>
<dbReference type="InterPro" id="IPR006620">
    <property type="entry name" value="Pro_4_hyd_alph"/>
</dbReference>
<accession>A0AAE6SJ77</accession>
<sequence length="222" mass="25154">MCQGGEVATKRTLSTRCESILDYQAVMDAIYTRGWVIVDDFLTAAEVDALRACLPDEWQPAGIGREGLHQGNPEIRRDQIHWLDPDQGAPVADYLARMESLRLAANRNLMLGLFDYEAHFARYRRGDFYATHRDAFAGRSNRRLTSVFYLNNGWQPQAGGVLRVYDNDEQFLMDVSPKGGRLVLFLSEEFPHEVLPASEERYSIAGWFRVNGNGAGRVDPPR</sequence>
<keyword evidence="2" id="KW-0479">Metal-binding</keyword>
<dbReference type="GO" id="GO:0031418">
    <property type="term" value="F:L-ascorbic acid binding"/>
    <property type="evidence" value="ECO:0007669"/>
    <property type="project" value="UniProtKB-KW"/>
</dbReference>
<dbReference type="GO" id="GO:0008198">
    <property type="term" value="F:ferrous iron binding"/>
    <property type="evidence" value="ECO:0007669"/>
    <property type="project" value="TreeGrafter"/>
</dbReference>
<evidence type="ECO:0000256" key="1">
    <source>
        <dbReference type="ARBA" id="ARBA00001961"/>
    </source>
</evidence>
<evidence type="ECO:0000259" key="7">
    <source>
        <dbReference type="PROSITE" id="PS51471"/>
    </source>
</evidence>
<evidence type="ECO:0000313" key="11">
    <source>
        <dbReference type="Proteomes" id="UP000502006"/>
    </source>
</evidence>
<dbReference type="Pfam" id="PF13640">
    <property type="entry name" value="2OG-FeII_Oxy_3"/>
    <property type="match status" value="1"/>
</dbReference>
<dbReference type="PANTHER" id="PTHR12907:SF26">
    <property type="entry name" value="HIF PROLYL HYDROXYLASE, ISOFORM C"/>
    <property type="match status" value="1"/>
</dbReference>
<reference evidence="8 10" key="2">
    <citation type="submission" date="2020-01" db="EMBL/GenBank/DDBJ databases">
        <title>Complete genome of Aeromonas media MC64.</title>
        <authorList>
            <person name="Cao G."/>
            <person name="Fu J."/>
            <person name="Zhong C."/>
        </authorList>
    </citation>
    <scope>NUCLEOTIDE SEQUENCE [LARGE SCALE GENOMIC DNA]</scope>
    <source>
        <strain evidence="8 10">MC64</strain>
    </source>
</reference>
<protein>
    <submittedName>
        <fullName evidence="8">SM-20 protein</fullName>
    </submittedName>
</protein>
<dbReference type="PANTHER" id="PTHR12907">
    <property type="entry name" value="EGL NINE HOMOLOG-RELATED"/>
    <property type="match status" value="1"/>
</dbReference>
<keyword evidence="5" id="KW-0560">Oxidoreductase</keyword>
<proteinExistence type="predicted"/>
<gene>
    <name evidence="9" type="ORF">E4186_11800</name>
    <name evidence="8" type="ORF">GWI30_11820</name>
</gene>
<comment type="cofactor">
    <cofactor evidence="1">
        <name>L-ascorbate</name>
        <dbReference type="ChEBI" id="CHEBI:38290"/>
    </cofactor>
</comment>
<feature type="domain" description="Fe2OG dioxygenase" evidence="7">
    <location>
        <begin position="106"/>
        <end position="210"/>
    </location>
</feature>
<dbReference type="Proteomes" id="UP000502006">
    <property type="component" value="Chromosome"/>
</dbReference>
<evidence type="ECO:0000256" key="5">
    <source>
        <dbReference type="ARBA" id="ARBA00023002"/>
    </source>
</evidence>
<dbReference type="InterPro" id="IPR005123">
    <property type="entry name" value="Oxoglu/Fe-dep_dioxygenase_dom"/>
</dbReference>
<keyword evidence="4" id="KW-0223">Dioxygenase</keyword>
<dbReference type="InterPro" id="IPR051559">
    <property type="entry name" value="HIF_prolyl_hydroxylases"/>
</dbReference>
<evidence type="ECO:0000256" key="3">
    <source>
        <dbReference type="ARBA" id="ARBA00022896"/>
    </source>
</evidence>
<dbReference type="EMBL" id="CP047962">
    <property type="protein sequence ID" value="QHQ51485.1"/>
    <property type="molecule type" value="Genomic_DNA"/>
</dbReference>
<dbReference type="AlphaFoldDB" id="A0AAE6SJ77"/>
<evidence type="ECO:0000313" key="9">
    <source>
        <dbReference type="EMBL" id="QJT30785.1"/>
    </source>
</evidence>
<dbReference type="GO" id="GO:0071456">
    <property type="term" value="P:cellular response to hypoxia"/>
    <property type="evidence" value="ECO:0007669"/>
    <property type="project" value="TreeGrafter"/>
</dbReference>
<name>A0AAE6SJ77_AERME</name>
<evidence type="ECO:0000256" key="6">
    <source>
        <dbReference type="ARBA" id="ARBA00023004"/>
    </source>
</evidence>
<dbReference type="PROSITE" id="PS51471">
    <property type="entry name" value="FE2OG_OXY"/>
    <property type="match status" value="1"/>
</dbReference>
<evidence type="ECO:0000256" key="4">
    <source>
        <dbReference type="ARBA" id="ARBA00022964"/>
    </source>
</evidence>
<keyword evidence="3" id="KW-0847">Vitamin C</keyword>
<evidence type="ECO:0000256" key="2">
    <source>
        <dbReference type="ARBA" id="ARBA00022723"/>
    </source>
</evidence>
<dbReference type="EMBL" id="CP038444">
    <property type="protein sequence ID" value="QJT30785.1"/>
    <property type="molecule type" value="Genomic_DNA"/>
</dbReference>
<reference evidence="9 11" key="1">
    <citation type="submission" date="2019-03" db="EMBL/GenBank/DDBJ databases">
        <title>Novel transposon Tn6433 accelerates the dissemination of tet(E) in Aeromonas from aerobic biofilm under oxytetracycline stress.</title>
        <authorList>
            <person name="Shi Y."/>
            <person name="Tian Z."/>
            <person name="Zhang Y."/>
            <person name="Zhang H."/>
            <person name="Yang M."/>
        </authorList>
    </citation>
    <scope>NUCLEOTIDE SEQUENCE [LARGE SCALE GENOMIC DNA]</scope>
    <source>
        <strain evidence="9 11">T5-8</strain>
    </source>
</reference>
<evidence type="ECO:0000313" key="8">
    <source>
        <dbReference type="EMBL" id="QHQ51485.1"/>
    </source>
</evidence>
<dbReference type="SMART" id="SM00702">
    <property type="entry name" value="P4Hc"/>
    <property type="match status" value="1"/>
</dbReference>
<evidence type="ECO:0000313" key="10">
    <source>
        <dbReference type="Proteomes" id="UP000463871"/>
    </source>
</evidence>
<keyword evidence="6" id="KW-0408">Iron</keyword>
<dbReference type="InterPro" id="IPR044862">
    <property type="entry name" value="Pro_4_hyd_alph_FE2OG_OXY"/>
</dbReference>
<dbReference type="GO" id="GO:0031543">
    <property type="term" value="F:peptidyl-proline dioxygenase activity"/>
    <property type="evidence" value="ECO:0007669"/>
    <property type="project" value="TreeGrafter"/>
</dbReference>
<dbReference type="Gene3D" id="2.60.120.620">
    <property type="entry name" value="q2cbj1_9rhob like domain"/>
    <property type="match status" value="1"/>
</dbReference>
<dbReference type="Proteomes" id="UP000463871">
    <property type="component" value="Chromosome"/>
</dbReference>